<evidence type="ECO:0000256" key="2">
    <source>
        <dbReference type="ARBA" id="ARBA00022737"/>
    </source>
</evidence>
<feature type="domain" description="LNR" evidence="9">
    <location>
        <begin position="334"/>
        <end position="377"/>
    </location>
</feature>
<protein>
    <submittedName>
        <fullName evidence="10">Neurogenic locus notch protein-like protein</fullName>
    </submittedName>
</protein>
<keyword evidence="3" id="KW-1133">Transmembrane helix</keyword>
<evidence type="ECO:0000313" key="11">
    <source>
        <dbReference type="Proteomes" id="UP000018936"/>
    </source>
</evidence>
<dbReference type="EMBL" id="AZIM01001890">
    <property type="protein sequence ID" value="ETE65422.1"/>
    <property type="molecule type" value="Genomic_DNA"/>
</dbReference>
<evidence type="ECO:0000256" key="3">
    <source>
        <dbReference type="ARBA" id="ARBA00022989"/>
    </source>
</evidence>
<sequence>MFFPLIKAVNLAISANAISFCSHPSIHPSTVGGGIDRSHETIDGLHPTLGSPGPLAEPGLQGLPSPPPPTTRSNQASEQEGLGCLWTLKGCTKEYDFLHSELLQKGVCGSGGIQFFYYRFCRCGLVGVARWHWPVLPTTQNVHSRFSRTGQNHLNTTSSSSAGLSQGEKGWAALHIQPGCGPPGLASLRRGGSSVRWSGHDALGPNSSFGKGMKPWAKFAGLKRPSATLSIQGRQESSLPILERGGGGPSYSPKHPKARQGIMEVAFRSCGSFIITGGFQEETGLPLVRNGVGSSAWAGWSFVPGDLVWLTAAGNVSSAASPPLHSLIFSLPLGSPLYDQYCKDHFSDGNCDKGCNSAECEWDGLDCANHVPERLADGTLVIVVLINPDILRNNSLNFLRELSRVLHTNVVFKRDAKGESMIFPYFGNPEELKKHRIKRSADGWPDMSEVVVSVTETLHSTLSRRPKRELDQVEIYGSSRHQVLRDFGLYGPAHLEEQT</sequence>
<feature type="region of interest" description="Disordered" evidence="8">
    <location>
        <begin position="233"/>
        <end position="256"/>
    </location>
</feature>
<dbReference type="InterPro" id="IPR035993">
    <property type="entry name" value="Notch-like_dom_sf"/>
</dbReference>
<organism evidence="10 11">
    <name type="scientific">Ophiophagus hannah</name>
    <name type="common">King cobra</name>
    <name type="synonym">Naja hannah</name>
    <dbReference type="NCBI Taxonomy" id="8665"/>
    <lineage>
        <taxon>Eukaryota</taxon>
        <taxon>Metazoa</taxon>
        <taxon>Chordata</taxon>
        <taxon>Craniata</taxon>
        <taxon>Vertebrata</taxon>
        <taxon>Euteleostomi</taxon>
        <taxon>Lepidosauria</taxon>
        <taxon>Squamata</taxon>
        <taxon>Bifurcata</taxon>
        <taxon>Unidentata</taxon>
        <taxon>Episquamata</taxon>
        <taxon>Toxicofera</taxon>
        <taxon>Serpentes</taxon>
        <taxon>Colubroidea</taxon>
        <taxon>Elapidae</taxon>
        <taxon>Elapinae</taxon>
        <taxon>Ophiophagus</taxon>
    </lineage>
</organism>
<dbReference type="SMART" id="SM01338">
    <property type="entry name" value="NOD"/>
    <property type="match status" value="1"/>
</dbReference>
<dbReference type="GO" id="GO:0016020">
    <property type="term" value="C:membrane"/>
    <property type="evidence" value="ECO:0007669"/>
    <property type="project" value="InterPro"/>
</dbReference>
<dbReference type="InterPro" id="IPR010660">
    <property type="entry name" value="Notch_NOD_dom"/>
</dbReference>
<name>V8NV42_OPHHA</name>
<dbReference type="InterPro" id="IPR000800">
    <property type="entry name" value="Notch_dom"/>
</dbReference>
<comment type="caution">
    <text evidence="10">The sequence shown here is derived from an EMBL/GenBank/DDBJ whole genome shotgun (WGS) entry which is preliminary data.</text>
</comment>
<comment type="subcellular location">
    <subcellularLocation>
        <location evidence="7">Endomembrane system</location>
        <topology evidence="7">Single-pass type I membrane protein</topology>
    </subcellularLocation>
</comment>
<dbReference type="Pfam" id="PF06816">
    <property type="entry name" value="NOD"/>
    <property type="match status" value="1"/>
</dbReference>
<dbReference type="Gene3D" id="3.30.70.3310">
    <property type="match status" value="1"/>
</dbReference>
<keyword evidence="11" id="KW-1185">Reference proteome</keyword>
<gene>
    <name evidence="10" type="primary">notch1</name>
    <name evidence="10" type="ORF">L345_08812</name>
</gene>
<evidence type="ECO:0000256" key="4">
    <source>
        <dbReference type="ARBA" id="ARBA00023136"/>
    </source>
</evidence>
<dbReference type="SUPFAM" id="SSF90193">
    <property type="entry name" value="Notch domain"/>
    <property type="match status" value="1"/>
</dbReference>
<dbReference type="AlphaFoldDB" id="V8NV42"/>
<reference evidence="10 11" key="1">
    <citation type="journal article" date="2013" name="Proc. Natl. Acad. Sci. U.S.A.">
        <title>The king cobra genome reveals dynamic gene evolution and adaptation in the snake venom system.</title>
        <authorList>
            <person name="Vonk F.J."/>
            <person name="Casewell N.R."/>
            <person name="Henkel C.V."/>
            <person name="Heimberg A.M."/>
            <person name="Jansen H.J."/>
            <person name="McCleary R.J."/>
            <person name="Kerkkamp H.M."/>
            <person name="Vos R.A."/>
            <person name="Guerreiro I."/>
            <person name="Calvete J.J."/>
            <person name="Wuster W."/>
            <person name="Woods A.E."/>
            <person name="Logan J.M."/>
            <person name="Harrison R.A."/>
            <person name="Castoe T.A."/>
            <person name="de Koning A.P."/>
            <person name="Pollock D.D."/>
            <person name="Yandell M."/>
            <person name="Calderon D."/>
            <person name="Renjifo C."/>
            <person name="Currier R.B."/>
            <person name="Salgado D."/>
            <person name="Pla D."/>
            <person name="Sanz L."/>
            <person name="Hyder A.S."/>
            <person name="Ribeiro J.M."/>
            <person name="Arntzen J.W."/>
            <person name="van den Thillart G.E."/>
            <person name="Boetzer M."/>
            <person name="Pirovano W."/>
            <person name="Dirks R.P."/>
            <person name="Spaink H.P."/>
            <person name="Duboule D."/>
            <person name="McGlinn E."/>
            <person name="Kini R.M."/>
            <person name="Richardson M.K."/>
        </authorList>
    </citation>
    <scope>NUCLEOTIDE SEQUENCE</scope>
    <source>
        <tissue evidence="10">Blood</tissue>
    </source>
</reference>
<dbReference type="OrthoDB" id="283575at2759"/>
<evidence type="ECO:0000256" key="7">
    <source>
        <dbReference type="ARBA" id="ARBA00046288"/>
    </source>
</evidence>
<dbReference type="Pfam" id="PF00066">
    <property type="entry name" value="Notch"/>
    <property type="match status" value="1"/>
</dbReference>
<dbReference type="GO" id="GO:0030154">
    <property type="term" value="P:cell differentiation"/>
    <property type="evidence" value="ECO:0007669"/>
    <property type="project" value="InterPro"/>
</dbReference>
<keyword evidence="5" id="KW-1015">Disulfide bond</keyword>
<dbReference type="PROSITE" id="PS50258">
    <property type="entry name" value="LNR"/>
    <property type="match status" value="1"/>
</dbReference>
<dbReference type="Gene3D" id="3.30.300.320">
    <property type="match status" value="1"/>
</dbReference>
<dbReference type="GO" id="GO:0012505">
    <property type="term" value="C:endomembrane system"/>
    <property type="evidence" value="ECO:0007669"/>
    <property type="project" value="UniProtKB-SubCell"/>
</dbReference>
<dbReference type="SMART" id="SM00004">
    <property type="entry name" value="NL"/>
    <property type="match status" value="1"/>
</dbReference>
<keyword evidence="2" id="KW-0677">Repeat</keyword>
<keyword evidence="6" id="KW-0325">Glycoprotein</keyword>
<evidence type="ECO:0000313" key="10">
    <source>
        <dbReference type="EMBL" id="ETE65422.1"/>
    </source>
</evidence>
<feature type="non-terminal residue" evidence="10">
    <location>
        <position position="1"/>
    </location>
</feature>
<dbReference type="Proteomes" id="UP000018936">
    <property type="component" value="Unassembled WGS sequence"/>
</dbReference>
<evidence type="ECO:0000256" key="6">
    <source>
        <dbReference type="ARBA" id="ARBA00023180"/>
    </source>
</evidence>
<accession>V8NV42</accession>
<proteinExistence type="predicted"/>
<evidence type="ECO:0000256" key="1">
    <source>
        <dbReference type="ARBA" id="ARBA00022692"/>
    </source>
</evidence>
<evidence type="ECO:0000256" key="5">
    <source>
        <dbReference type="ARBA" id="ARBA00023157"/>
    </source>
</evidence>
<keyword evidence="4" id="KW-0472">Membrane</keyword>
<keyword evidence="1" id="KW-0812">Transmembrane</keyword>
<feature type="region of interest" description="Disordered" evidence="8">
    <location>
        <begin position="42"/>
        <end position="76"/>
    </location>
</feature>
<evidence type="ECO:0000259" key="9">
    <source>
        <dbReference type="PROSITE" id="PS50258"/>
    </source>
</evidence>
<evidence type="ECO:0000256" key="8">
    <source>
        <dbReference type="SAM" id="MobiDB-lite"/>
    </source>
</evidence>